<organism evidence="8 9">
    <name type="scientific">Flavobacterium rhizophilum</name>
    <dbReference type="NCBI Taxonomy" id="3163296"/>
    <lineage>
        <taxon>Bacteria</taxon>
        <taxon>Pseudomonadati</taxon>
        <taxon>Bacteroidota</taxon>
        <taxon>Flavobacteriia</taxon>
        <taxon>Flavobacteriales</taxon>
        <taxon>Flavobacteriaceae</taxon>
        <taxon>Flavobacterium</taxon>
    </lineage>
</organism>
<keyword evidence="5" id="KW-0067">ATP-binding</keyword>
<dbReference type="EMBL" id="JBELQB010000002">
    <property type="protein sequence ID" value="MFL9836534.1"/>
    <property type="molecule type" value="Genomic_DNA"/>
</dbReference>
<dbReference type="Pfam" id="PF22594">
    <property type="entry name" value="GTP-eEF1A_C"/>
    <property type="match status" value="1"/>
</dbReference>
<name>A0ABW8Y8L8_9FLAO</name>
<dbReference type="PRINTS" id="PR00315">
    <property type="entry name" value="ELONGATNFCT"/>
</dbReference>
<evidence type="ECO:0000256" key="4">
    <source>
        <dbReference type="ARBA" id="ARBA00022741"/>
    </source>
</evidence>
<dbReference type="InterPro" id="IPR041757">
    <property type="entry name" value="CysN_GTP-bd"/>
</dbReference>
<dbReference type="Gene3D" id="3.40.50.300">
    <property type="entry name" value="P-loop containing nucleotide triphosphate hydrolases"/>
    <property type="match status" value="1"/>
</dbReference>
<dbReference type="EC" id="2.7.7.4" evidence="1"/>
<keyword evidence="6" id="KW-0342">GTP-binding</keyword>
<dbReference type="InterPro" id="IPR009001">
    <property type="entry name" value="Transl_elong_EF1A/Init_IF2_C"/>
</dbReference>
<evidence type="ECO:0000256" key="6">
    <source>
        <dbReference type="ARBA" id="ARBA00023134"/>
    </source>
</evidence>
<dbReference type="SUPFAM" id="SSF52540">
    <property type="entry name" value="P-loop containing nucleoside triphosphate hydrolases"/>
    <property type="match status" value="1"/>
</dbReference>
<dbReference type="InterPro" id="IPR050100">
    <property type="entry name" value="TRAFAC_GTPase_members"/>
</dbReference>
<evidence type="ECO:0000313" key="9">
    <source>
        <dbReference type="Proteomes" id="UP001629059"/>
    </source>
</evidence>
<dbReference type="CDD" id="cd04095">
    <property type="entry name" value="CysN_NoDQ_III"/>
    <property type="match status" value="1"/>
</dbReference>
<evidence type="ECO:0000256" key="3">
    <source>
        <dbReference type="ARBA" id="ARBA00022695"/>
    </source>
</evidence>
<feature type="domain" description="Tr-type G" evidence="7">
    <location>
        <begin position="1"/>
        <end position="215"/>
    </location>
</feature>
<sequence length="413" mass="46292">MDLLRINTAGSVDDGKSTLIGRFLNDSNALTIEQEELIERKTREKGLEDLDFSVITDGLIAEREQGITIDVAHIYFSSEKRKFIIADSPGHVEYTRNMVTGASNSEVSIILIDARKGLLEQTYRHYFISNLLRLKTVVLCINKMDLVDYSEDIYLTIAAEINKMTSRFTYKPDIHILPISSLKGDNVVLQSDNMPWYSGQTLSEVLHNIKPGEAEVADFRFDVQQVLHVQNKEFTDYRAYAGRVISGSISVGDEVTVLPSGIKSEVVELRRFTNTQQEAKTGESIQLRLKDDVDVSRGMILVKNEEDSLLFKEINAKLVWLDEKQSVPGGRYLLQSGTRVVQCKLQQIEAIIPPENPEELYEAASLKLNDIAKVAIKTAAPAFLDAFENNRLNGAFILIDPQTNNTIGVGFSE</sequence>
<dbReference type="Pfam" id="PF00009">
    <property type="entry name" value="GTP_EFTU"/>
    <property type="match status" value="1"/>
</dbReference>
<dbReference type="PROSITE" id="PS51722">
    <property type="entry name" value="G_TR_2"/>
    <property type="match status" value="1"/>
</dbReference>
<dbReference type="RefSeq" id="WP_408073584.1">
    <property type="nucleotide sequence ID" value="NZ_JBELQB010000002.1"/>
</dbReference>
<proteinExistence type="predicted"/>
<dbReference type="InterPro" id="IPR044139">
    <property type="entry name" value="CysN_NoDQ_III"/>
</dbReference>
<keyword evidence="3" id="KW-0548">Nucleotidyltransferase</keyword>
<keyword evidence="4" id="KW-0547">Nucleotide-binding</keyword>
<dbReference type="NCBIfam" id="TIGR02034">
    <property type="entry name" value="CysN"/>
    <property type="match status" value="1"/>
</dbReference>
<dbReference type="PANTHER" id="PTHR23115">
    <property type="entry name" value="TRANSLATION FACTOR"/>
    <property type="match status" value="1"/>
</dbReference>
<accession>A0ABW8Y8L8</accession>
<dbReference type="InterPro" id="IPR027417">
    <property type="entry name" value="P-loop_NTPase"/>
</dbReference>
<evidence type="ECO:0000313" key="8">
    <source>
        <dbReference type="EMBL" id="MFL9836534.1"/>
    </source>
</evidence>
<evidence type="ECO:0000256" key="2">
    <source>
        <dbReference type="ARBA" id="ARBA00022679"/>
    </source>
</evidence>
<dbReference type="CDD" id="cd03695">
    <property type="entry name" value="CysN_NodQ_II"/>
    <property type="match status" value="1"/>
</dbReference>
<dbReference type="InterPro" id="IPR000795">
    <property type="entry name" value="T_Tr_GTP-bd_dom"/>
</dbReference>
<dbReference type="SUPFAM" id="SSF50465">
    <property type="entry name" value="EF-Tu/eEF-1alpha/eIF2-gamma C-terminal domain"/>
    <property type="match status" value="1"/>
</dbReference>
<dbReference type="SUPFAM" id="SSF50447">
    <property type="entry name" value="Translation proteins"/>
    <property type="match status" value="1"/>
</dbReference>
<evidence type="ECO:0000259" key="7">
    <source>
        <dbReference type="PROSITE" id="PS51722"/>
    </source>
</evidence>
<keyword evidence="9" id="KW-1185">Reference proteome</keyword>
<dbReference type="InterPro" id="IPR054696">
    <property type="entry name" value="GTP-eEF1A_C"/>
</dbReference>
<dbReference type="InterPro" id="IPR011779">
    <property type="entry name" value="SO4_adenylTrfase_lsu"/>
</dbReference>
<dbReference type="Gene3D" id="2.40.30.10">
    <property type="entry name" value="Translation factors"/>
    <property type="match status" value="2"/>
</dbReference>
<evidence type="ECO:0000256" key="5">
    <source>
        <dbReference type="ARBA" id="ARBA00022840"/>
    </source>
</evidence>
<keyword evidence="2" id="KW-0808">Transferase</keyword>
<evidence type="ECO:0000256" key="1">
    <source>
        <dbReference type="ARBA" id="ARBA00012391"/>
    </source>
</evidence>
<gene>
    <name evidence="8" type="ORF">ABS768_03435</name>
</gene>
<dbReference type="InterPro" id="IPR009000">
    <property type="entry name" value="Transl_B-barrel_sf"/>
</dbReference>
<dbReference type="InterPro" id="IPR031157">
    <property type="entry name" value="G_TR_CS"/>
</dbReference>
<reference evidence="8 9" key="1">
    <citation type="submission" date="2024-06" db="EMBL/GenBank/DDBJ databases">
        <authorList>
            <person name="Kaempfer P."/>
            <person name="Viver T."/>
        </authorList>
    </citation>
    <scope>NUCLEOTIDE SEQUENCE [LARGE SCALE GENOMIC DNA]</scope>
    <source>
        <strain evidence="8 9">ST-75</strain>
    </source>
</reference>
<dbReference type="Proteomes" id="UP001629059">
    <property type="component" value="Unassembled WGS sequence"/>
</dbReference>
<protein>
    <recommendedName>
        <fullName evidence="1">sulfate adenylyltransferase</fullName>
        <ecNumber evidence="1">2.7.7.4</ecNumber>
    </recommendedName>
</protein>
<dbReference type="PROSITE" id="PS00301">
    <property type="entry name" value="G_TR_1"/>
    <property type="match status" value="1"/>
</dbReference>
<dbReference type="CDD" id="cd04166">
    <property type="entry name" value="CysN_ATPS"/>
    <property type="match status" value="1"/>
</dbReference>
<comment type="caution">
    <text evidence="8">The sequence shown here is derived from an EMBL/GenBank/DDBJ whole genome shotgun (WGS) entry which is preliminary data.</text>
</comment>
<dbReference type="InterPro" id="IPR044138">
    <property type="entry name" value="CysN_II"/>
</dbReference>